<sequence>MKLLLLSFAFVLALSQVKGNKPVWADEAANGAHQDALKHLKNCVADAYDMVKATYNNDPVWGNNFRCLFAAFDSFDEDEKSVEAWFMFINDVDDIYQSSQEKATAVKMYDYNKENAITYVTEDGRNLTDILAFSDDNCYVVYALGADGTEGGYELWAKDSENVPTSCLEKFNEYAAGLPVRDVFTKDCFPDAE</sequence>
<dbReference type="AlphaFoldDB" id="A0A6G5A4R5"/>
<dbReference type="Gene3D" id="2.40.128.20">
    <property type="match status" value="1"/>
</dbReference>
<dbReference type="PRINTS" id="PR01220">
    <property type="entry name" value="HISBINDING"/>
</dbReference>
<dbReference type="Pfam" id="PF02098">
    <property type="entry name" value="His_binding"/>
    <property type="match status" value="1"/>
</dbReference>
<keyword evidence="1" id="KW-0732">Signal</keyword>
<dbReference type="GO" id="GO:0030682">
    <property type="term" value="P:symbiont-mediated perturbation of host defenses"/>
    <property type="evidence" value="ECO:0007669"/>
    <property type="project" value="InterPro"/>
</dbReference>
<protein>
    <submittedName>
        <fullName evidence="2">Putative lipocalin</fullName>
    </submittedName>
</protein>
<dbReference type="RefSeq" id="XP_037272651.1">
    <property type="nucleotide sequence ID" value="XM_037416754.2"/>
</dbReference>
<dbReference type="SUPFAM" id="SSF50814">
    <property type="entry name" value="Lipocalins"/>
    <property type="match status" value="1"/>
</dbReference>
<feature type="signal peptide" evidence="1">
    <location>
        <begin position="1"/>
        <end position="19"/>
    </location>
</feature>
<evidence type="ECO:0000256" key="1">
    <source>
        <dbReference type="SAM" id="SignalP"/>
    </source>
</evidence>
<dbReference type="VEuPathDB" id="VectorBase:LOC119164540"/>
<reference evidence="2" key="1">
    <citation type="submission" date="2020-03" db="EMBL/GenBank/DDBJ databases">
        <title>A transcriptome and proteome of the tick Rhipicephalus microplus shaped by the genetic composition of its hosts and developmental stage.</title>
        <authorList>
            <person name="Garcia G.R."/>
            <person name="Ribeiro J.M.C."/>
            <person name="Maruyama S.R."/>
            <person name="Gardinasse L.G."/>
            <person name="Nelson K."/>
            <person name="Ferreira B.R."/>
            <person name="Andrade T.G."/>
            <person name="Santos I.K.F.M."/>
        </authorList>
    </citation>
    <scope>NUCLEOTIDE SEQUENCE</scope>
    <source>
        <strain evidence="2">NSGR</strain>
        <tissue evidence="2">Salivary glands</tissue>
    </source>
</reference>
<proteinExistence type="predicted"/>
<name>A0A6G5A4R5_RHIMP</name>
<dbReference type="OrthoDB" id="6525780at2759"/>
<dbReference type="InterPro" id="IPR012674">
    <property type="entry name" value="Calycin"/>
</dbReference>
<dbReference type="OMA" id="NCVADAY"/>
<dbReference type="InterPro" id="IPR002970">
    <property type="entry name" value="Tick_his-bd"/>
</dbReference>
<dbReference type="GeneID" id="119164540"/>
<dbReference type="EMBL" id="GIKN01003719">
    <property type="protein sequence ID" value="NIE45992.1"/>
    <property type="molecule type" value="Transcribed_RNA"/>
</dbReference>
<organism evidence="2">
    <name type="scientific">Rhipicephalus microplus</name>
    <name type="common">Cattle tick</name>
    <name type="synonym">Boophilus microplus</name>
    <dbReference type="NCBI Taxonomy" id="6941"/>
    <lineage>
        <taxon>Eukaryota</taxon>
        <taxon>Metazoa</taxon>
        <taxon>Ecdysozoa</taxon>
        <taxon>Arthropoda</taxon>
        <taxon>Chelicerata</taxon>
        <taxon>Arachnida</taxon>
        <taxon>Acari</taxon>
        <taxon>Parasitiformes</taxon>
        <taxon>Ixodida</taxon>
        <taxon>Ixodoidea</taxon>
        <taxon>Ixodidae</taxon>
        <taxon>Rhipicephalinae</taxon>
        <taxon>Rhipicephalus</taxon>
        <taxon>Boophilus</taxon>
    </lineage>
</organism>
<evidence type="ECO:0000313" key="2">
    <source>
        <dbReference type="EMBL" id="NIE45992.1"/>
    </source>
</evidence>
<dbReference type="GO" id="GO:0043176">
    <property type="term" value="F:amine binding"/>
    <property type="evidence" value="ECO:0007669"/>
    <property type="project" value="InterPro"/>
</dbReference>
<accession>A0A6G5A4R5</accession>
<feature type="chain" id="PRO_5026156012" evidence="1">
    <location>
        <begin position="20"/>
        <end position="193"/>
    </location>
</feature>
<dbReference type="KEGG" id="rmp:119164540"/>